<name>A0ABP0FG94_CLALP</name>
<evidence type="ECO:0000259" key="3">
    <source>
        <dbReference type="Pfam" id="PF01425"/>
    </source>
</evidence>
<dbReference type="PANTHER" id="PTHR11895:SF67">
    <property type="entry name" value="AMIDASE DOMAIN-CONTAINING PROTEIN"/>
    <property type="match status" value="1"/>
</dbReference>
<dbReference type="InterPro" id="IPR036928">
    <property type="entry name" value="AS_sf"/>
</dbReference>
<dbReference type="InterPro" id="IPR023631">
    <property type="entry name" value="Amidase_dom"/>
</dbReference>
<keyword evidence="5" id="KW-1185">Reference proteome</keyword>
<evidence type="ECO:0000313" key="5">
    <source>
        <dbReference type="Proteomes" id="UP001642483"/>
    </source>
</evidence>
<dbReference type="InterPro" id="IPR000120">
    <property type="entry name" value="Amidase"/>
</dbReference>
<dbReference type="EMBL" id="CAWYQH010000057">
    <property type="protein sequence ID" value="CAK8678686.1"/>
    <property type="molecule type" value="Genomic_DNA"/>
</dbReference>
<keyword evidence="2" id="KW-1133">Transmembrane helix</keyword>
<evidence type="ECO:0000256" key="1">
    <source>
        <dbReference type="ARBA" id="ARBA00009199"/>
    </source>
</evidence>
<evidence type="ECO:0000256" key="2">
    <source>
        <dbReference type="SAM" id="Phobius"/>
    </source>
</evidence>
<comment type="similarity">
    <text evidence="1">Belongs to the amidase family.</text>
</comment>
<dbReference type="Pfam" id="PF01425">
    <property type="entry name" value="Amidase"/>
    <property type="match status" value="1"/>
</dbReference>
<dbReference type="PROSITE" id="PS00571">
    <property type="entry name" value="AMIDASES"/>
    <property type="match status" value="1"/>
</dbReference>
<dbReference type="PANTHER" id="PTHR11895">
    <property type="entry name" value="TRANSAMIDASE"/>
    <property type="match status" value="1"/>
</dbReference>
<keyword evidence="2" id="KW-0472">Membrane</keyword>
<dbReference type="InterPro" id="IPR020556">
    <property type="entry name" value="Amidase_CS"/>
</dbReference>
<dbReference type="Gene3D" id="3.90.1300.10">
    <property type="entry name" value="Amidase signature (AS) domain"/>
    <property type="match status" value="1"/>
</dbReference>
<feature type="domain" description="Amidase" evidence="3">
    <location>
        <begin position="160"/>
        <end position="519"/>
    </location>
</feature>
<reference evidence="4 5" key="1">
    <citation type="submission" date="2024-02" db="EMBL/GenBank/DDBJ databases">
        <authorList>
            <person name="Daric V."/>
            <person name="Darras S."/>
        </authorList>
    </citation>
    <scope>NUCLEOTIDE SEQUENCE [LARGE SCALE GENOMIC DNA]</scope>
</reference>
<keyword evidence="2" id="KW-0812">Transmembrane</keyword>
<dbReference type="Proteomes" id="UP001642483">
    <property type="component" value="Unassembled WGS sequence"/>
</dbReference>
<gene>
    <name evidence="4" type="ORF">CVLEPA_LOCUS8588</name>
</gene>
<feature type="transmembrane region" description="Helical" evidence="2">
    <location>
        <begin position="6"/>
        <end position="23"/>
    </location>
</feature>
<sequence length="540" mass="59825">MILNITALLVIAVIAYLFWFVFLRRHGYGPQQYIERKEGDYDMSYNSKIIKVPFTSGFLLRLLTKLQNSLFGSIFLVNFTLRNGEFTYFRDKKFNENPTFYPCQSFNEECAIPGQKDYSDEQIENLSKTTKENDGFQFNTISNYVSKYKSGYMTPSDVAEKAIRAFQEIKPLNAIVKYNVKSIRQMAAASTERYKNNCTLSPVDGVLVVIKDEYAVKGFHYSKGTCFLGQHEVAKYDSQVVERLRKLGVIILAIANMHELGMGTSGNNANKEFGPCRTPYNVNHYSGGSSSGSASATASGLCVAAVGSDGGGSVRIPSSYCGVVGLKPTFARINLSGVEGLSNTVGHCGPICTNVRDTAIFYALLGGPDPGYELGLKQPRLKLPDFEGDLKGFKIGIDRRYFKDCLKDVNQICEDSLIHLEGWGANVQSIEIPELQDTMIAHRISILAEMTTGMIHGFNNNFESLTAQLRILMRVGHSITATDYLQANKQRTRSIKIFKKVFQEVDAVVTPTTGHCAPPVLPSEISDGAFNGQQDALNMR</sequence>
<protein>
    <recommendedName>
        <fullName evidence="3">Amidase domain-containing protein</fullName>
    </recommendedName>
</protein>
<comment type="caution">
    <text evidence="4">The sequence shown here is derived from an EMBL/GenBank/DDBJ whole genome shotgun (WGS) entry which is preliminary data.</text>
</comment>
<accession>A0ABP0FG94</accession>
<dbReference type="SUPFAM" id="SSF75304">
    <property type="entry name" value="Amidase signature (AS) enzymes"/>
    <property type="match status" value="1"/>
</dbReference>
<organism evidence="4 5">
    <name type="scientific">Clavelina lepadiformis</name>
    <name type="common">Light-bulb sea squirt</name>
    <name type="synonym">Ascidia lepadiformis</name>
    <dbReference type="NCBI Taxonomy" id="159417"/>
    <lineage>
        <taxon>Eukaryota</taxon>
        <taxon>Metazoa</taxon>
        <taxon>Chordata</taxon>
        <taxon>Tunicata</taxon>
        <taxon>Ascidiacea</taxon>
        <taxon>Aplousobranchia</taxon>
        <taxon>Clavelinidae</taxon>
        <taxon>Clavelina</taxon>
    </lineage>
</organism>
<proteinExistence type="inferred from homology"/>
<evidence type="ECO:0000313" key="4">
    <source>
        <dbReference type="EMBL" id="CAK8678686.1"/>
    </source>
</evidence>